<dbReference type="Gene3D" id="1.10.1060.10">
    <property type="entry name" value="Alpha-helical ferredoxin"/>
    <property type="match status" value="1"/>
</dbReference>
<dbReference type="SMART" id="SM00926">
    <property type="entry name" value="Molybdop_Fe4S4"/>
    <property type="match status" value="1"/>
</dbReference>
<dbReference type="Pfam" id="PF22117">
    <property type="entry name" value="Fer4_Nqo3"/>
    <property type="match status" value="1"/>
</dbReference>
<dbReference type="Pfam" id="PF07992">
    <property type="entry name" value="Pyr_redox_2"/>
    <property type="match status" value="1"/>
</dbReference>
<keyword evidence="5" id="KW-0408">Iron</keyword>
<evidence type="ECO:0000313" key="11">
    <source>
        <dbReference type="Proteomes" id="UP000177230"/>
    </source>
</evidence>
<evidence type="ECO:0008006" key="12">
    <source>
        <dbReference type="Google" id="ProtNLM"/>
    </source>
</evidence>
<accession>A0A1F5RHK5</accession>
<dbReference type="InterPro" id="IPR054351">
    <property type="entry name" value="NADH_UbQ_OxRdtase_ferredoxin"/>
</dbReference>
<gene>
    <name evidence="10" type="ORF">A2024_06655</name>
</gene>
<evidence type="ECO:0000256" key="1">
    <source>
        <dbReference type="ARBA" id="ARBA00022485"/>
    </source>
</evidence>
<dbReference type="PROSITE" id="PS51379">
    <property type="entry name" value="4FE4S_FER_2"/>
    <property type="match status" value="2"/>
</dbReference>
<sequence>MQINITFNGKQIACDSNQTIVEVARDQGTFIPTLCHDSKLEPYGSCWVCLVEVKNARGFVPACATKVMDGMVVETDNDRVRAARQMALGLLLSNHSGDCIGPCVDTCPAGCDVQGYTALIANGMEAEAIKLIKETLPLPASLGRVCPHPCETECRRNLVEEPVSICYLKRHAADLDLNSGQPYLPPVAPNSGKKVAVVGAGPAGLTAAYYLRQKGHQVTIYEALPKSGGWLRYGIPQYRLPKEVLDQEVKTITDLGVEIKYNQRLGQDIDLEGLKDQYDAVFLGMGAHASSRMGVENEEDRGVVAGIDFLKRLTMGEKFNVGKKVAVIGGGNTAIDAARTSLRLGAEEVFIVYRRSEKEMPANPFEIEEAKHEGVRFQFLTAPTRVIACTHDQNGAISCQKMELGEPDASGRRRPVPVQNSDFHIEADLIISCIGQSPDLSGLGENHNLKVTRWTTLETDPETGATADPKIFAAGDMATGAATVVEAIGGARKAALAIDKYLRYDKTEKKAKQYNITKGKINQVPKELFADEPKKAKAKMPMLEPSQRRNFDEVEKGFSRITAIEEAKRCLGCGCADMQECKLRDYATVYDVMVQRFMGEVKQHPIDHSHPFLVRDQSKCVMCGRCVRMCLEVVGAAALGFVYRGFNAIVAPTMEKPYPESPCVSCGACIETCPVGALTERVRHIKPSPWKMDKIPSVCTFCGVGCGLDLNIMDNKVVRVTGNEDSPVNKGSLCFKGKFGFELLHSPERLAEPLAKAGAKHQKIAWPEAVSKVNQDIDAMVKKYGPDSVAVFASGRTSLEEAEGLRSWAEKKGVKQFGSFAGVDNGRLMNAMENILGKANGRGYQSLSEAKTIFLIGSDAYAEHPVFSQMIRKAVKQGSKVYSLQEKATKLGEIAAQELVIKKGGLSFALNGLLKALLAKCRSKYPGYKELAKVLGKLSAAAVTTNSGWKKADIESLAKLLLEDQNSILAFNADAVDPETIKAIANILLLMDVPENFIALRAKANANGVDRFVNIDVSGILKGKIKAAVLLNEDPAGSLENGDKIKTALAKLEKLIVCDLFLTETAKLADIVLPVSAWAESDGSFVNSEGRLQHLKAGIKPASGKTTKQVLIELGGSALPNLPQGKAGQKQFGLPTLKKGKAIAAGFASDVMEKKAAELKKKEGLIR</sequence>
<dbReference type="Gene3D" id="3.40.228.10">
    <property type="entry name" value="Dimethylsulfoxide Reductase, domain 2"/>
    <property type="match status" value="1"/>
</dbReference>
<evidence type="ECO:0000256" key="4">
    <source>
        <dbReference type="ARBA" id="ARBA00023002"/>
    </source>
</evidence>
<dbReference type="SUPFAM" id="SSF46548">
    <property type="entry name" value="alpha-helical ferredoxin"/>
    <property type="match status" value="1"/>
</dbReference>
<dbReference type="Gene3D" id="3.40.50.740">
    <property type="match status" value="2"/>
</dbReference>
<evidence type="ECO:0000259" key="9">
    <source>
        <dbReference type="PROSITE" id="PS51669"/>
    </source>
</evidence>
<dbReference type="FunFam" id="3.30.70.20:FF:000035">
    <property type="entry name" value="Iron hydrogenase 1"/>
    <property type="match status" value="1"/>
</dbReference>
<dbReference type="InterPro" id="IPR027467">
    <property type="entry name" value="MopterinOxRdtase_cofactor_BS"/>
</dbReference>
<dbReference type="Gene3D" id="2.20.25.90">
    <property type="entry name" value="ADC-like domains"/>
    <property type="match status" value="1"/>
</dbReference>
<dbReference type="InterPro" id="IPR036188">
    <property type="entry name" value="FAD/NAD-bd_sf"/>
</dbReference>
<dbReference type="NCBIfam" id="NF009410">
    <property type="entry name" value="PRK12771.1"/>
    <property type="match status" value="1"/>
</dbReference>
<dbReference type="GO" id="GO:0046872">
    <property type="term" value="F:metal ion binding"/>
    <property type="evidence" value="ECO:0007669"/>
    <property type="project" value="UniProtKB-KW"/>
</dbReference>
<keyword evidence="2" id="KW-0479">Metal-binding</keyword>
<organism evidence="10 11">
    <name type="scientific">Candidatus Edwardsbacteria bacterium GWF2_54_11</name>
    <dbReference type="NCBI Taxonomy" id="1817851"/>
    <lineage>
        <taxon>Bacteria</taxon>
        <taxon>Candidatus Edwardsiibacteriota</taxon>
    </lineage>
</organism>
<evidence type="ECO:0000256" key="2">
    <source>
        <dbReference type="ARBA" id="ARBA00022723"/>
    </source>
</evidence>
<dbReference type="Pfam" id="PF00384">
    <property type="entry name" value="Molybdopterin"/>
    <property type="match status" value="1"/>
</dbReference>
<feature type="domain" description="4Fe-4S ferredoxin-type" evidence="8">
    <location>
        <begin position="611"/>
        <end position="630"/>
    </location>
</feature>
<dbReference type="AlphaFoldDB" id="A0A1F5RHK5"/>
<dbReference type="PROSITE" id="PS00490">
    <property type="entry name" value="MOLYBDOPTERIN_PROK_2"/>
    <property type="match status" value="1"/>
</dbReference>
<evidence type="ECO:0000256" key="5">
    <source>
        <dbReference type="ARBA" id="ARBA00023004"/>
    </source>
</evidence>
<dbReference type="CDD" id="cd00207">
    <property type="entry name" value="fer2"/>
    <property type="match status" value="1"/>
</dbReference>
<dbReference type="GO" id="GO:0016491">
    <property type="term" value="F:oxidoreductase activity"/>
    <property type="evidence" value="ECO:0007669"/>
    <property type="project" value="UniProtKB-KW"/>
</dbReference>
<dbReference type="Gene3D" id="3.10.20.440">
    <property type="entry name" value="2Fe-2S iron-sulphur cluster binding domain, sarcosine oxidase, alpha subunit, N-terminal domain"/>
    <property type="match status" value="1"/>
</dbReference>
<dbReference type="EMBL" id="MFFM01000012">
    <property type="protein sequence ID" value="OGF13814.1"/>
    <property type="molecule type" value="Genomic_DNA"/>
</dbReference>
<dbReference type="GO" id="GO:0051539">
    <property type="term" value="F:4 iron, 4 sulfur cluster binding"/>
    <property type="evidence" value="ECO:0007669"/>
    <property type="project" value="UniProtKB-KW"/>
</dbReference>
<dbReference type="InterPro" id="IPR017896">
    <property type="entry name" value="4Fe4S_Fe-S-bd"/>
</dbReference>
<dbReference type="SUPFAM" id="SSF54862">
    <property type="entry name" value="4Fe-4S ferredoxins"/>
    <property type="match status" value="1"/>
</dbReference>
<evidence type="ECO:0000259" key="8">
    <source>
        <dbReference type="PROSITE" id="PS51379"/>
    </source>
</evidence>
<name>A0A1F5RHK5_9BACT</name>
<comment type="caution">
    <text evidence="10">The sequence shown here is derived from an EMBL/GenBank/DDBJ whole genome shotgun (WGS) entry which is preliminary data.</text>
</comment>
<dbReference type="Gene3D" id="3.50.50.60">
    <property type="entry name" value="FAD/NAD(P)-binding domain"/>
    <property type="match status" value="2"/>
</dbReference>
<dbReference type="SUPFAM" id="SSF51971">
    <property type="entry name" value="Nucleotide-binding domain"/>
    <property type="match status" value="1"/>
</dbReference>
<keyword evidence="1" id="KW-0004">4Fe-4S</keyword>
<dbReference type="Pfam" id="PF13510">
    <property type="entry name" value="Fer2_4"/>
    <property type="match status" value="1"/>
</dbReference>
<feature type="domain" description="4Fe-4S Mo/W bis-MGD-type" evidence="9">
    <location>
        <begin position="692"/>
        <end position="748"/>
    </location>
</feature>
<dbReference type="InterPro" id="IPR006655">
    <property type="entry name" value="Mopterin_OxRdtase_prok_CS"/>
</dbReference>
<dbReference type="SUPFAM" id="SSF54292">
    <property type="entry name" value="2Fe-2S ferredoxin-like"/>
    <property type="match status" value="1"/>
</dbReference>
<protein>
    <recommendedName>
        <fullName evidence="12">Molybdopterin oxidoreductase</fullName>
    </recommendedName>
</protein>
<evidence type="ECO:0000313" key="10">
    <source>
        <dbReference type="EMBL" id="OGF13814.1"/>
    </source>
</evidence>
<evidence type="ECO:0000256" key="6">
    <source>
        <dbReference type="ARBA" id="ARBA00023014"/>
    </source>
</evidence>
<dbReference type="PROSITE" id="PS51085">
    <property type="entry name" value="2FE2S_FER_2"/>
    <property type="match status" value="1"/>
</dbReference>
<dbReference type="PROSITE" id="PS00198">
    <property type="entry name" value="4FE4S_FER_1"/>
    <property type="match status" value="1"/>
</dbReference>
<evidence type="ECO:0000259" key="7">
    <source>
        <dbReference type="PROSITE" id="PS51085"/>
    </source>
</evidence>
<feature type="domain" description="2Fe-2S ferredoxin-type" evidence="7">
    <location>
        <begin position="1"/>
        <end position="79"/>
    </location>
</feature>
<dbReference type="PRINTS" id="PR00419">
    <property type="entry name" value="ADXRDTASE"/>
</dbReference>
<dbReference type="PANTHER" id="PTHR42783">
    <property type="entry name" value="GLUTAMATE SYNTHASE [NADPH] SMALL CHAIN"/>
    <property type="match status" value="1"/>
</dbReference>
<keyword evidence="6" id="KW-0411">Iron-sulfur</keyword>
<dbReference type="InterPro" id="IPR009051">
    <property type="entry name" value="Helical_ferredxn"/>
</dbReference>
<dbReference type="PROSITE" id="PS51669">
    <property type="entry name" value="4FE4S_MOW_BIS_MGD"/>
    <property type="match status" value="1"/>
</dbReference>
<dbReference type="InterPro" id="IPR028261">
    <property type="entry name" value="DPD_II"/>
</dbReference>
<reference evidence="10 11" key="1">
    <citation type="journal article" date="2016" name="Nat. Commun.">
        <title>Thousands of microbial genomes shed light on interconnected biogeochemical processes in an aquifer system.</title>
        <authorList>
            <person name="Anantharaman K."/>
            <person name="Brown C.T."/>
            <person name="Hug L.A."/>
            <person name="Sharon I."/>
            <person name="Castelle C.J."/>
            <person name="Probst A.J."/>
            <person name="Thomas B.C."/>
            <person name="Singh A."/>
            <person name="Wilkins M.J."/>
            <person name="Karaoz U."/>
            <person name="Brodie E.L."/>
            <person name="Williams K.H."/>
            <person name="Hubbard S.S."/>
            <person name="Banfield J.F."/>
        </authorList>
    </citation>
    <scope>NUCLEOTIDE SEQUENCE [LARGE SCALE GENOMIC DNA]</scope>
</reference>
<keyword evidence="3" id="KW-0677">Repeat</keyword>
<dbReference type="SUPFAM" id="SSF53706">
    <property type="entry name" value="Formate dehydrogenase/DMSO reductase, domains 1-3"/>
    <property type="match status" value="1"/>
</dbReference>
<evidence type="ECO:0000256" key="3">
    <source>
        <dbReference type="ARBA" id="ARBA00022737"/>
    </source>
</evidence>
<dbReference type="InterPro" id="IPR036010">
    <property type="entry name" value="2Fe-2S_ferredoxin-like_sf"/>
</dbReference>
<dbReference type="InterPro" id="IPR006656">
    <property type="entry name" value="Mopterin_OxRdtase"/>
</dbReference>
<dbReference type="Gene3D" id="3.30.70.20">
    <property type="match status" value="1"/>
</dbReference>
<dbReference type="Pfam" id="PF04879">
    <property type="entry name" value="Molybdop_Fe4S4"/>
    <property type="match status" value="1"/>
</dbReference>
<dbReference type="InterPro" id="IPR023753">
    <property type="entry name" value="FAD/NAD-binding_dom"/>
</dbReference>
<dbReference type="InterPro" id="IPR006963">
    <property type="entry name" value="Mopterin_OxRdtase_4Fe-4S_dom"/>
</dbReference>
<dbReference type="Proteomes" id="UP000177230">
    <property type="component" value="Unassembled WGS sequence"/>
</dbReference>
<dbReference type="PROSITE" id="PS00551">
    <property type="entry name" value="MOLYBDOPTERIN_PROK_1"/>
    <property type="match status" value="1"/>
</dbReference>
<feature type="domain" description="4Fe-4S ferredoxin-type" evidence="8">
    <location>
        <begin position="652"/>
        <end position="683"/>
    </location>
</feature>
<dbReference type="InterPro" id="IPR017900">
    <property type="entry name" value="4Fe4S_Fe_S_CS"/>
</dbReference>
<dbReference type="PANTHER" id="PTHR42783:SF3">
    <property type="entry name" value="GLUTAMATE SYNTHASE [NADPH] SMALL CHAIN-RELATED"/>
    <property type="match status" value="1"/>
</dbReference>
<dbReference type="Pfam" id="PF14691">
    <property type="entry name" value="Fer4_20"/>
    <property type="match status" value="1"/>
</dbReference>
<proteinExistence type="predicted"/>
<dbReference type="InterPro" id="IPR001041">
    <property type="entry name" value="2Fe-2S_ferredoxin-type"/>
</dbReference>
<dbReference type="InterPro" id="IPR042204">
    <property type="entry name" value="2Fe-2S-bd_N"/>
</dbReference>
<keyword evidence="4" id="KW-0560">Oxidoreductase</keyword>